<gene>
    <name evidence="7 8" type="primary">lgt</name>
    <name evidence="8" type="ORF">Ark11_0617</name>
</gene>
<comment type="catalytic activity">
    <reaction evidence="7">
        <text>L-cysteinyl-[prolipoprotein] + a 1,2-diacyl-sn-glycero-3-phospho-(1'-sn-glycerol) = an S-1,2-diacyl-sn-glyceryl-L-cysteinyl-[prolipoprotein] + sn-glycerol 1-phosphate + H(+)</text>
        <dbReference type="Rhea" id="RHEA:56712"/>
        <dbReference type="Rhea" id="RHEA-COMP:14679"/>
        <dbReference type="Rhea" id="RHEA-COMP:14680"/>
        <dbReference type="ChEBI" id="CHEBI:15378"/>
        <dbReference type="ChEBI" id="CHEBI:29950"/>
        <dbReference type="ChEBI" id="CHEBI:57685"/>
        <dbReference type="ChEBI" id="CHEBI:64716"/>
        <dbReference type="ChEBI" id="CHEBI:140658"/>
        <dbReference type="EC" id="2.5.1.145"/>
    </reaction>
</comment>
<dbReference type="Pfam" id="PF01790">
    <property type="entry name" value="LGT"/>
    <property type="match status" value="1"/>
</dbReference>
<dbReference type="UniPathway" id="UPA00664"/>
<keyword evidence="6 7" id="KW-0472">Membrane</keyword>
<comment type="similarity">
    <text evidence="1 7">Belongs to the Lgt family.</text>
</comment>
<comment type="function">
    <text evidence="7">Catalyzes the transfer of the diacylglyceryl group from phosphatidylglycerol to the sulfhydryl group of the N-terminal cysteine of a prolipoprotein, the first step in the formation of mature lipoproteins.</text>
</comment>
<keyword evidence="8" id="KW-0449">Lipoprotein</keyword>
<accession>A0A0S4M5C4</accession>
<keyword evidence="3 7" id="KW-0808">Transferase</keyword>
<sequence>MFVHPNIDPVALHLGPVRVYWYGIMYFLGFLCFMFLSYYRRKLPHYQWVTTELIDTMVLYGVLGVIIGGRLGEIVLYRPFYYWHHPYEIIKVWHGGMSFHGGLAGVVISVLIMSYRHNLEFIKTIEFVAPSVIPGYAMGRIGNFINSELVGRATDVPWAVIFPRVDDIPRHPSQIYQAGIDGVLLFIMMWVFTLRPRPRCATSGLYLIGYSLTRSFTEMFRVPDGTMTIKSLGVTISMGQYYCIPLFICGVGMLSYSYLSQSRCGD</sequence>
<organism evidence="8 9">
    <name type="scientific">Candidatus Ichthyocystis hellenicum</name>
    <dbReference type="NCBI Taxonomy" id="1561003"/>
    <lineage>
        <taxon>Bacteria</taxon>
        <taxon>Pseudomonadati</taxon>
        <taxon>Pseudomonadota</taxon>
        <taxon>Betaproteobacteria</taxon>
        <taxon>Burkholderiales</taxon>
        <taxon>Candidatus Ichthyocystis</taxon>
    </lineage>
</organism>
<reference evidence="9" key="1">
    <citation type="submission" date="2015-11" db="EMBL/GenBank/DDBJ databases">
        <authorList>
            <person name="Seth-Smith H.M.B."/>
        </authorList>
    </citation>
    <scope>NUCLEOTIDE SEQUENCE [LARGE SCALE GENOMIC DNA]</scope>
    <source>
        <strain evidence="9">2013Ark11</strain>
    </source>
</reference>
<comment type="subcellular location">
    <subcellularLocation>
        <location evidence="7">Cell membrane</location>
        <topology evidence="7">Multi-pass membrane protein</topology>
    </subcellularLocation>
</comment>
<evidence type="ECO:0000256" key="1">
    <source>
        <dbReference type="ARBA" id="ARBA00007150"/>
    </source>
</evidence>
<keyword evidence="9" id="KW-1185">Reference proteome</keyword>
<dbReference type="NCBIfam" id="TIGR00544">
    <property type="entry name" value="lgt"/>
    <property type="match status" value="1"/>
</dbReference>
<dbReference type="Proteomes" id="UP000198651">
    <property type="component" value="Chromosome I"/>
</dbReference>
<evidence type="ECO:0000256" key="2">
    <source>
        <dbReference type="ARBA" id="ARBA00022475"/>
    </source>
</evidence>
<proteinExistence type="inferred from homology"/>
<evidence type="ECO:0000313" key="8">
    <source>
        <dbReference type="EMBL" id="CUT17453.1"/>
    </source>
</evidence>
<evidence type="ECO:0000313" key="9">
    <source>
        <dbReference type="Proteomes" id="UP000198651"/>
    </source>
</evidence>
<dbReference type="OrthoDB" id="871140at2"/>
<dbReference type="EC" id="2.5.1.145" evidence="7"/>
<dbReference type="PANTHER" id="PTHR30589">
    <property type="entry name" value="PROLIPOPROTEIN DIACYLGLYCERYL TRANSFERASE"/>
    <property type="match status" value="1"/>
</dbReference>
<evidence type="ECO:0000256" key="6">
    <source>
        <dbReference type="ARBA" id="ARBA00023136"/>
    </source>
</evidence>
<dbReference type="EMBL" id="LN906597">
    <property type="protein sequence ID" value="CUT17453.1"/>
    <property type="molecule type" value="Genomic_DNA"/>
</dbReference>
<feature type="transmembrane region" description="Helical" evidence="7">
    <location>
        <begin position="20"/>
        <end position="38"/>
    </location>
</feature>
<dbReference type="PANTHER" id="PTHR30589:SF0">
    <property type="entry name" value="PHOSPHATIDYLGLYCEROL--PROLIPOPROTEIN DIACYLGLYCERYL TRANSFERASE"/>
    <property type="match status" value="1"/>
</dbReference>
<keyword evidence="5 7" id="KW-1133">Transmembrane helix</keyword>
<dbReference type="PATRIC" id="fig|1561003.3.peg.621"/>
<feature type="transmembrane region" description="Helical" evidence="7">
    <location>
        <begin position="175"/>
        <end position="193"/>
    </location>
</feature>
<evidence type="ECO:0000256" key="3">
    <source>
        <dbReference type="ARBA" id="ARBA00022679"/>
    </source>
</evidence>
<dbReference type="STRING" id="1561003.Ark11_0617"/>
<feature type="transmembrane region" description="Helical" evidence="7">
    <location>
        <begin position="58"/>
        <end position="77"/>
    </location>
</feature>
<dbReference type="GO" id="GO:0008961">
    <property type="term" value="F:phosphatidylglycerol-prolipoprotein diacylglyceryl transferase activity"/>
    <property type="evidence" value="ECO:0007669"/>
    <property type="project" value="UniProtKB-UniRule"/>
</dbReference>
<feature type="transmembrane region" description="Helical" evidence="7">
    <location>
        <begin position="97"/>
        <end position="115"/>
    </location>
</feature>
<dbReference type="RefSeq" id="WP_092342878.1">
    <property type="nucleotide sequence ID" value="NZ_FLSL01000085.1"/>
</dbReference>
<feature type="binding site" evidence="7">
    <location>
        <position position="140"/>
    </location>
    <ligand>
        <name>a 1,2-diacyl-sn-glycero-3-phospho-(1'-sn-glycerol)</name>
        <dbReference type="ChEBI" id="CHEBI:64716"/>
    </ligand>
</feature>
<dbReference type="GO" id="GO:0005886">
    <property type="term" value="C:plasma membrane"/>
    <property type="evidence" value="ECO:0007669"/>
    <property type="project" value="UniProtKB-SubCell"/>
</dbReference>
<evidence type="ECO:0000256" key="4">
    <source>
        <dbReference type="ARBA" id="ARBA00022692"/>
    </source>
</evidence>
<comment type="pathway">
    <text evidence="7">Protein modification; lipoprotein biosynthesis (diacylglyceryl transfer).</text>
</comment>
<dbReference type="GO" id="GO:0042158">
    <property type="term" value="P:lipoprotein biosynthetic process"/>
    <property type="evidence" value="ECO:0007669"/>
    <property type="project" value="UniProtKB-UniRule"/>
</dbReference>
<keyword evidence="2 7" id="KW-1003">Cell membrane</keyword>
<dbReference type="PROSITE" id="PS01311">
    <property type="entry name" value="LGT"/>
    <property type="match status" value="1"/>
</dbReference>
<feature type="transmembrane region" description="Helical" evidence="7">
    <location>
        <begin position="239"/>
        <end position="259"/>
    </location>
</feature>
<keyword evidence="4 7" id="KW-0812">Transmembrane</keyword>
<name>A0A0S4M5C4_9BURK</name>
<dbReference type="AlphaFoldDB" id="A0A0S4M5C4"/>
<evidence type="ECO:0000256" key="5">
    <source>
        <dbReference type="ARBA" id="ARBA00022989"/>
    </source>
</evidence>
<dbReference type="HAMAP" id="MF_01147">
    <property type="entry name" value="Lgt"/>
    <property type="match status" value="1"/>
</dbReference>
<protein>
    <recommendedName>
        <fullName evidence="7">Phosphatidylglycerol--prolipoprotein diacylglyceryl transferase</fullName>
        <ecNumber evidence="7">2.5.1.145</ecNumber>
    </recommendedName>
</protein>
<dbReference type="InterPro" id="IPR001640">
    <property type="entry name" value="Lgt"/>
</dbReference>
<evidence type="ECO:0000256" key="7">
    <source>
        <dbReference type="HAMAP-Rule" id="MF_01147"/>
    </source>
</evidence>